<keyword evidence="1" id="KW-0285">Flavoprotein</keyword>
<dbReference type="SUPFAM" id="SSF51679">
    <property type="entry name" value="Bacterial luciferase-like"/>
    <property type="match status" value="1"/>
</dbReference>
<dbReference type="RefSeq" id="WP_246134747.1">
    <property type="nucleotide sequence ID" value="NZ_JOIJ01000003.1"/>
</dbReference>
<reference evidence="6 7" key="1">
    <citation type="submission" date="2019-07" db="EMBL/GenBank/DDBJ databases">
        <title>R&amp;d 2014.</title>
        <authorList>
            <person name="Klenk H.-P."/>
        </authorList>
    </citation>
    <scope>NUCLEOTIDE SEQUENCE [LARGE SCALE GENOMIC DNA]</scope>
    <source>
        <strain evidence="6 7">DSM 43194</strain>
    </source>
</reference>
<dbReference type="PANTHER" id="PTHR42847">
    <property type="entry name" value="ALKANESULFONATE MONOOXYGENASE"/>
    <property type="match status" value="1"/>
</dbReference>
<dbReference type="GO" id="GO:0008726">
    <property type="term" value="F:alkanesulfonate monooxygenase activity"/>
    <property type="evidence" value="ECO:0007669"/>
    <property type="project" value="TreeGrafter"/>
</dbReference>
<keyword evidence="4" id="KW-0503">Monooxygenase</keyword>
<dbReference type="NCBIfam" id="TIGR03619">
    <property type="entry name" value="F420_Rv2161c"/>
    <property type="match status" value="1"/>
</dbReference>
<feature type="domain" description="Luciferase-like" evidence="5">
    <location>
        <begin position="15"/>
        <end position="206"/>
    </location>
</feature>
<proteinExistence type="predicted"/>
<evidence type="ECO:0000256" key="4">
    <source>
        <dbReference type="ARBA" id="ARBA00023033"/>
    </source>
</evidence>
<evidence type="ECO:0000313" key="7">
    <source>
        <dbReference type="Proteomes" id="UP000317303"/>
    </source>
</evidence>
<evidence type="ECO:0000313" key="6">
    <source>
        <dbReference type="EMBL" id="TWH20260.1"/>
    </source>
</evidence>
<accession>A0A660C9H5</accession>
<keyword evidence="2" id="KW-0288">FMN</keyword>
<dbReference type="AlphaFoldDB" id="A0A660C9H5"/>
<dbReference type="Gene3D" id="3.20.20.30">
    <property type="entry name" value="Luciferase-like domain"/>
    <property type="match status" value="1"/>
</dbReference>
<gene>
    <name evidence="6" type="ORF">JD82_02102</name>
</gene>
<sequence>MIDLDVVLPDEDPDMEPAALVELAVRADQLGFRTAWLPDHLLPPGPFGEVYGGAFEPLVTLAHLAAHTSRIRLGTSVLVLPLRDPFTVAKQAATLHRLSGDRLTLGVGTGWDAAEFAAVGADFPARGATTDDALALLRSLFTGRAPDGHVFEPLPRTPVQLMIGGGSDRALHRAARFGDEWQAVRVDPDEFGRRAARLREVAEGRSVRATVRTDCPDDAAVTGAADRISAFAGAGATAVAVHFGAVDGFGERMERLAAALGPSGSTPHGSQ</sequence>
<dbReference type="InterPro" id="IPR050172">
    <property type="entry name" value="SsuD_RutA_monooxygenase"/>
</dbReference>
<name>A0A660C9H5_9PSEU</name>
<dbReference type="Pfam" id="PF00296">
    <property type="entry name" value="Bac_luciferase"/>
    <property type="match status" value="1"/>
</dbReference>
<dbReference type="EMBL" id="VLJV01000001">
    <property type="protein sequence ID" value="TWH20260.1"/>
    <property type="molecule type" value="Genomic_DNA"/>
</dbReference>
<evidence type="ECO:0000256" key="1">
    <source>
        <dbReference type="ARBA" id="ARBA00022630"/>
    </source>
</evidence>
<dbReference type="Proteomes" id="UP000317303">
    <property type="component" value="Unassembled WGS sequence"/>
</dbReference>
<dbReference type="InterPro" id="IPR011251">
    <property type="entry name" value="Luciferase-like_dom"/>
</dbReference>
<dbReference type="PANTHER" id="PTHR42847:SF4">
    <property type="entry name" value="ALKANESULFONATE MONOOXYGENASE-RELATED"/>
    <property type="match status" value="1"/>
</dbReference>
<dbReference type="InterPro" id="IPR036661">
    <property type="entry name" value="Luciferase-like_sf"/>
</dbReference>
<protein>
    <submittedName>
        <fullName evidence="6">Putative F420-dependent oxidoreductase</fullName>
    </submittedName>
</protein>
<evidence type="ECO:0000256" key="3">
    <source>
        <dbReference type="ARBA" id="ARBA00023002"/>
    </source>
</evidence>
<comment type="caution">
    <text evidence="6">The sequence shown here is derived from an EMBL/GenBank/DDBJ whole genome shotgun (WGS) entry which is preliminary data.</text>
</comment>
<dbReference type="InterPro" id="IPR019921">
    <property type="entry name" value="Lucif-like_OxRdtase_Rv2161c"/>
</dbReference>
<keyword evidence="7" id="KW-1185">Reference proteome</keyword>
<organism evidence="6 7">
    <name type="scientific">Prauserella rugosa</name>
    <dbReference type="NCBI Taxonomy" id="43354"/>
    <lineage>
        <taxon>Bacteria</taxon>
        <taxon>Bacillati</taxon>
        <taxon>Actinomycetota</taxon>
        <taxon>Actinomycetes</taxon>
        <taxon>Pseudonocardiales</taxon>
        <taxon>Pseudonocardiaceae</taxon>
        <taxon>Prauserella</taxon>
    </lineage>
</organism>
<evidence type="ECO:0000256" key="2">
    <source>
        <dbReference type="ARBA" id="ARBA00022643"/>
    </source>
</evidence>
<keyword evidence="3" id="KW-0560">Oxidoreductase</keyword>
<dbReference type="GO" id="GO:0046306">
    <property type="term" value="P:alkanesulfonate catabolic process"/>
    <property type="evidence" value="ECO:0007669"/>
    <property type="project" value="TreeGrafter"/>
</dbReference>
<evidence type="ECO:0000259" key="5">
    <source>
        <dbReference type="Pfam" id="PF00296"/>
    </source>
</evidence>